<sequence length="945" mass="101216">MPGPMPPRARPPHDHGAGVRLAWLSVRLLRAVLAAFVLAVLLAGIPWGLAHYIGQPLPTRIPSGDELLTTLSTPLSTRDTLRVLACVLWPTWAWFVLDVARTARDAATGLPRPHLTSRSPTHALAAALIGMLTLGPLTSRTSPPAAPAPAVLLHLPDTTAENNQRHTAPADFAPLPPHTLLVTAPQNDPPEVTDAPGTVTVRLPSDGVYDSLWRIADRALGDGNRWPEIFRLNEGVSQADGRALTHPGLIRPGWILHLPESAPSPPGERPGEDHGDEQADPPAGPAPSPSPPEPPQETTPAPEPPTPTPSVPQDSTPAPEQQPATPAPDVGEPDGDQGVVTPTGAFVGLGLAALITAAWATLLLRRRIHYRPGHGQREELSMAPVVRTLRLAHDRAHPPAPDGGLVELEPATPRAVPVPEAALRDRARQLAQAQAVEDRPAVGIADGRAIALDLARTRGLGLTGPGAHDAARALLVAMLADHHRPGSRQTRLLIPAPDAALLLGPEIAAVPHALRLRVTGDLDEALEVMERELLTRSRGAVSADPADELGLVATSQPHSDRRLQAILDNGSSLGLSGLLLGPWHPGTTLRVRQDGTIAATSPSAPVAPGVRLFTLPADEADELVGLLREEAAARPAPRRSPVGTAERAEERHRRVSGTAGPAKGSTTHLAKPPSEAAHQPPEGEASQPQEAGEAARLVVLGRLRLALQPLDATDPEISLAPRHRDLFAFLALHRAGTHRDVLCAALWPEARRPHNAFHATASQLRKTLAAEAPALEHLVLHHEGHYRLDAGRLSVDLWQLQAELADFASRPAEQQERALHRIDELYQGELAADLAGDWLDAPREALRRDVLNAHSLLVRSLRSSAPEKALHFLEISRRLDPHNETIYCEIARLQVRLGQPDGVPRTLALLTTALAEIDEEPSAETIRFFDTARRPATRRPGERPR</sequence>
<dbReference type="InterPro" id="IPR051677">
    <property type="entry name" value="AfsR-DnrI-RedD_regulator"/>
</dbReference>
<evidence type="ECO:0000256" key="1">
    <source>
        <dbReference type="ARBA" id="ARBA00023015"/>
    </source>
</evidence>
<organism evidence="6 7">
    <name type="scientific">Streptomyces boetiae</name>
    <dbReference type="NCBI Taxonomy" id="3075541"/>
    <lineage>
        <taxon>Bacteria</taxon>
        <taxon>Bacillati</taxon>
        <taxon>Actinomycetota</taxon>
        <taxon>Actinomycetes</taxon>
        <taxon>Kitasatosporales</taxon>
        <taxon>Streptomycetaceae</taxon>
        <taxon>Streptomyces</taxon>
    </lineage>
</organism>
<dbReference type="InterPro" id="IPR016032">
    <property type="entry name" value="Sig_transdc_resp-reg_C-effctor"/>
</dbReference>
<dbReference type="RefSeq" id="WP_311630207.1">
    <property type="nucleotide sequence ID" value="NZ_JAVREN010000010.1"/>
</dbReference>
<comment type="caution">
    <text evidence="6">The sequence shown here is derived from an EMBL/GenBank/DDBJ whole genome shotgun (WGS) entry which is preliminary data.</text>
</comment>
<feature type="compositionally biased region" description="Low complexity" evidence="3">
    <location>
        <begin position="311"/>
        <end position="328"/>
    </location>
</feature>
<evidence type="ECO:0000313" key="7">
    <source>
        <dbReference type="Proteomes" id="UP001183388"/>
    </source>
</evidence>
<keyword evidence="4" id="KW-0472">Membrane</keyword>
<dbReference type="Gene3D" id="1.10.10.10">
    <property type="entry name" value="Winged helix-like DNA-binding domain superfamily/Winged helix DNA-binding domain"/>
    <property type="match status" value="1"/>
</dbReference>
<dbReference type="InterPro" id="IPR036388">
    <property type="entry name" value="WH-like_DNA-bd_sf"/>
</dbReference>
<reference evidence="7" key="1">
    <citation type="submission" date="2023-07" db="EMBL/GenBank/DDBJ databases">
        <title>30 novel species of actinomycetes from the DSMZ collection.</title>
        <authorList>
            <person name="Nouioui I."/>
        </authorList>
    </citation>
    <scope>NUCLEOTIDE SEQUENCE [LARGE SCALE GENOMIC DNA]</scope>
    <source>
        <strain evidence="7">DSM 44917</strain>
    </source>
</reference>
<feature type="region of interest" description="Disordered" evidence="3">
    <location>
        <begin position="255"/>
        <end position="341"/>
    </location>
</feature>
<evidence type="ECO:0000313" key="6">
    <source>
        <dbReference type="EMBL" id="MDT0307264.1"/>
    </source>
</evidence>
<keyword evidence="4" id="KW-0812">Transmembrane</keyword>
<dbReference type="InterPro" id="IPR036779">
    <property type="entry name" value="LysM_dom_sf"/>
</dbReference>
<keyword evidence="7" id="KW-1185">Reference proteome</keyword>
<keyword evidence="2" id="KW-0804">Transcription</keyword>
<dbReference type="SUPFAM" id="SSF46894">
    <property type="entry name" value="C-terminal effector domain of the bipartite response regulators"/>
    <property type="match status" value="1"/>
</dbReference>
<feature type="compositionally biased region" description="Pro residues" evidence="3">
    <location>
        <begin position="282"/>
        <end position="310"/>
    </location>
</feature>
<feature type="transmembrane region" description="Helical" evidence="4">
    <location>
        <begin position="28"/>
        <end position="49"/>
    </location>
</feature>
<dbReference type="EMBL" id="JAVREN010000010">
    <property type="protein sequence ID" value="MDT0307264.1"/>
    <property type="molecule type" value="Genomic_DNA"/>
</dbReference>
<keyword evidence="1" id="KW-0805">Transcription regulation</keyword>
<evidence type="ECO:0000256" key="3">
    <source>
        <dbReference type="SAM" id="MobiDB-lite"/>
    </source>
</evidence>
<evidence type="ECO:0000256" key="2">
    <source>
        <dbReference type="ARBA" id="ARBA00023163"/>
    </source>
</evidence>
<dbReference type="Proteomes" id="UP001183388">
    <property type="component" value="Unassembled WGS sequence"/>
</dbReference>
<evidence type="ECO:0000259" key="5">
    <source>
        <dbReference type="SMART" id="SM01043"/>
    </source>
</evidence>
<dbReference type="PANTHER" id="PTHR35807">
    <property type="entry name" value="TRANSCRIPTIONAL REGULATOR REDD-RELATED"/>
    <property type="match status" value="1"/>
</dbReference>
<feature type="region of interest" description="Disordered" evidence="3">
    <location>
        <begin position="629"/>
        <end position="691"/>
    </location>
</feature>
<dbReference type="InterPro" id="IPR005158">
    <property type="entry name" value="BTAD"/>
</dbReference>
<evidence type="ECO:0000256" key="4">
    <source>
        <dbReference type="SAM" id="Phobius"/>
    </source>
</evidence>
<protein>
    <recommendedName>
        <fullName evidence="5">Bacterial transcriptional activator domain-containing protein</fullName>
    </recommendedName>
</protein>
<dbReference type="Gene3D" id="3.10.350.10">
    <property type="entry name" value="LysM domain"/>
    <property type="match status" value="1"/>
</dbReference>
<name>A0ABU2L6S8_9ACTN</name>
<dbReference type="PANTHER" id="PTHR35807:SF1">
    <property type="entry name" value="TRANSCRIPTIONAL REGULATOR REDD"/>
    <property type="match status" value="1"/>
</dbReference>
<feature type="domain" description="Bacterial transcriptional activator" evidence="5">
    <location>
        <begin position="795"/>
        <end position="933"/>
    </location>
</feature>
<keyword evidence="4" id="KW-1133">Transmembrane helix</keyword>
<proteinExistence type="predicted"/>
<gene>
    <name evidence="6" type="ORF">RM780_09845</name>
</gene>
<dbReference type="SMART" id="SM01043">
    <property type="entry name" value="BTAD"/>
    <property type="match status" value="1"/>
</dbReference>
<accession>A0ABU2L6S8</accession>